<protein>
    <submittedName>
        <fullName evidence="2">Uncharacterized protein</fullName>
    </submittedName>
</protein>
<feature type="region of interest" description="Disordered" evidence="1">
    <location>
        <begin position="55"/>
        <end position="85"/>
    </location>
</feature>
<organism evidence="2 3">
    <name type="scientific">Coprinellus micaceus</name>
    <name type="common">Glistening ink-cap mushroom</name>
    <name type="synonym">Coprinus micaceus</name>
    <dbReference type="NCBI Taxonomy" id="71717"/>
    <lineage>
        <taxon>Eukaryota</taxon>
        <taxon>Fungi</taxon>
        <taxon>Dikarya</taxon>
        <taxon>Basidiomycota</taxon>
        <taxon>Agaricomycotina</taxon>
        <taxon>Agaricomycetes</taxon>
        <taxon>Agaricomycetidae</taxon>
        <taxon>Agaricales</taxon>
        <taxon>Agaricineae</taxon>
        <taxon>Psathyrellaceae</taxon>
        <taxon>Coprinellus</taxon>
    </lineage>
</organism>
<comment type="caution">
    <text evidence="2">The sequence shown here is derived from an EMBL/GenBank/DDBJ whole genome shotgun (WGS) entry which is preliminary data.</text>
</comment>
<dbReference type="Proteomes" id="UP000298030">
    <property type="component" value="Unassembled WGS sequence"/>
</dbReference>
<dbReference type="AlphaFoldDB" id="A0A4Y7SDL5"/>
<evidence type="ECO:0000256" key="1">
    <source>
        <dbReference type="SAM" id="MobiDB-lite"/>
    </source>
</evidence>
<accession>A0A4Y7SDL5</accession>
<name>A0A4Y7SDL5_COPMI</name>
<evidence type="ECO:0000313" key="3">
    <source>
        <dbReference type="Proteomes" id="UP000298030"/>
    </source>
</evidence>
<keyword evidence="3" id="KW-1185">Reference proteome</keyword>
<feature type="compositionally biased region" description="Polar residues" evidence="1">
    <location>
        <begin position="59"/>
        <end position="70"/>
    </location>
</feature>
<sequence length="85" mass="9450">MRSYSSTNRFYTEMENLRKRPLRLLPSRALMLSSIVTVAYGRALNLEGRAPLHKVSECRPSTQPGSSAWSTGPIPRHGSGKLSSF</sequence>
<proteinExistence type="predicted"/>
<evidence type="ECO:0000313" key="2">
    <source>
        <dbReference type="EMBL" id="TEB19767.1"/>
    </source>
</evidence>
<dbReference type="EMBL" id="QPFP01000174">
    <property type="protein sequence ID" value="TEB19767.1"/>
    <property type="molecule type" value="Genomic_DNA"/>
</dbReference>
<reference evidence="2 3" key="1">
    <citation type="journal article" date="2019" name="Nat. Ecol. Evol.">
        <title>Megaphylogeny resolves global patterns of mushroom evolution.</title>
        <authorList>
            <person name="Varga T."/>
            <person name="Krizsan K."/>
            <person name="Foldi C."/>
            <person name="Dima B."/>
            <person name="Sanchez-Garcia M."/>
            <person name="Sanchez-Ramirez S."/>
            <person name="Szollosi G.J."/>
            <person name="Szarkandi J.G."/>
            <person name="Papp V."/>
            <person name="Albert L."/>
            <person name="Andreopoulos W."/>
            <person name="Angelini C."/>
            <person name="Antonin V."/>
            <person name="Barry K.W."/>
            <person name="Bougher N.L."/>
            <person name="Buchanan P."/>
            <person name="Buyck B."/>
            <person name="Bense V."/>
            <person name="Catcheside P."/>
            <person name="Chovatia M."/>
            <person name="Cooper J."/>
            <person name="Damon W."/>
            <person name="Desjardin D."/>
            <person name="Finy P."/>
            <person name="Geml J."/>
            <person name="Haridas S."/>
            <person name="Hughes K."/>
            <person name="Justo A."/>
            <person name="Karasinski D."/>
            <person name="Kautmanova I."/>
            <person name="Kiss B."/>
            <person name="Kocsube S."/>
            <person name="Kotiranta H."/>
            <person name="LaButti K.M."/>
            <person name="Lechner B.E."/>
            <person name="Liimatainen K."/>
            <person name="Lipzen A."/>
            <person name="Lukacs Z."/>
            <person name="Mihaltcheva S."/>
            <person name="Morgado L.N."/>
            <person name="Niskanen T."/>
            <person name="Noordeloos M.E."/>
            <person name="Ohm R.A."/>
            <person name="Ortiz-Santana B."/>
            <person name="Ovrebo C."/>
            <person name="Racz N."/>
            <person name="Riley R."/>
            <person name="Savchenko A."/>
            <person name="Shiryaev A."/>
            <person name="Soop K."/>
            <person name="Spirin V."/>
            <person name="Szebenyi C."/>
            <person name="Tomsovsky M."/>
            <person name="Tulloss R.E."/>
            <person name="Uehling J."/>
            <person name="Grigoriev I.V."/>
            <person name="Vagvolgyi C."/>
            <person name="Papp T."/>
            <person name="Martin F.M."/>
            <person name="Miettinen O."/>
            <person name="Hibbett D.S."/>
            <person name="Nagy L.G."/>
        </authorList>
    </citation>
    <scope>NUCLEOTIDE SEQUENCE [LARGE SCALE GENOMIC DNA]</scope>
    <source>
        <strain evidence="2 3">FP101781</strain>
    </source>
</reference>
<gene>
    <name evidence="2" type="ORF">FA13DRAFT_325224</name>
</gene>